<dbReference type="EMBL" id="VUNE01000001">
    <property type="protein sequence ID" value="MST61393.1"/>
    <property type="molecule type" value="Genomic_DNA"/>
</dbReference>
<dbReference type="RefSeq" id="WP_154536838.1">
    <property type="nucleotide sequence ID" value="NZ_VUNE01000001.1"/>
</dbReference>
<gene>
    <name evidence="1" type="ORF">FYJ71_00155</name>
</gene>
<proteinExistence type="predicted"/>
<comment type="caution">
    <text evidence="1">The sequence shown here is derived from an EMBL/GenBank/DDBJ whole genome shotgun (WGS) entry which is preliminary data.</text>
</comment>
<dbReference type="Proteomes" id="UP000440713">
    <property type="component" value="Unassembled WGS sequence"/>
</dbReference>
<keyword evidence="2" id="KW-1185">Reference proteome</keyword>
<sequence>MKKVISILVMIAILVASSFSIDVSAYNRDILDAKIITVADTVSYLVVDASRYNSKISSMFLDGKRVDYTFVDSLGRIAKKEYDGAHSSLKIILQNGKIVERDVSEIYKSFPYQASNIKAVSPDVVIGQATMAVWDYHSVAKDKNGNELVYPDKTTFDVDYNKKQESILQDSYLEEEILENPNPIEIPSSKVFDYKKNAVFEYDLKNDIQKSKFDKLKKIVKIYNNKQEANLKITKIRNGNKGLVKILYNASRPIQSNGKHIIKYYYDGIGAEVDTIFYKDKSPEILLTADSGEYVTGKSIIFNLKGFSYLFQQDTGVQAIYLNGYRLTRKRVVNPDENYSEVVKHEDVAENESENSWHIVGETLRIKNDGIKYLKKGINYITIQYDGFHDSNLKFRLNSNNGRSSLKNDMKPHSTYESPKIVALNSRKMRLSNIVKINKVPNFITKNIFGVNGLKRNGFIKKVDTVSAATSGGSSVPSVGDESSSGGGVNIGSKLAFKFDAVANAAILEKLGYDVESAKKMLDAWEGTSKEIALMNGNTRKRVVWDRYLTYVQNNKVNNKIYKSFSDYYNDSNVKLTQNGYYVVKYFFDGKLGAPIYAMKIFQNSNEGNSEPIPSNNKKIDVRFRSEGYSDMQMNVNEEAKFDILTFNTPDIVSVDIIKDDKYVLSVDKNGYKYYKSLGMLSINQGMIKESGDYTAVFHFDGASDAIVYFTVAD</sequence>
<evidence type="ECO:0000313" key="2">
    <source>
        <dbReference type="Proteomes" id="UP000440713"/>
    </source>
</evidence>
<protein>
    <submittedName>
        <fullName evidence="1">Uncharacterized protein</fullName>
    </submittedName>
</protein>
<name>A0A6N7XCW8_9FIRM</name>
<organism evidence="1 2">
    <name type="scientific">Peptostreptococcus porci</name>
    <dbReference type="NCBI Taxonomy" id="2652282"/>
    <lineage>
        <taxon>Bacteria</taxon>
        <taxon>Bacillati</taxon>
        <taxon>Bacillota</taxon>
        <taxon>Clostridia</taxon>
        <taxon>Peptostreptococcales</taxon>
        <taxon>Peptostreptococcaceae</taxon>
        <taxon>Peptostreptococcus</taxon>
    </lineage>
</organism>
<evidence type="ECO:0000313" key="1">
    <source>
        <dbReference type="EMBL" id="MST61393.1"/>
    </source>
</evidence>
<accession>A0A6N7XCW8</accession>
<reference evidence="1 2" key="1">
    <citation type="submission" date="2019-08" db="EMBL/GenBank/DDBJ databases">
        <title>In-depth cultivation of the pig gut microbiome towards novel bacterial diversity and tailored functional studies.</title>
        <authorList>
            <person name="Wylensek D."/>
            <person name="Hitch T.C.A."/>
            <person name="Clavel T."/>
        </authorList>
    </citation>
    <scope>NUCLEOTIDE SEQUENCE [LARGE SCALE GENOMIC DNA]</scope>
    <source>
        <strain evidence="1 2">WCA-SAB-591-4A-A</strain>
    </source>
</reference>
<dbReference type="AlphaFoldDB" id="A0A6N7XCW8"/>